<evidence type="ECO:0000313" key="2">
    <source>
        <dbReference type="Proteomes" id="UP001469553"/>
    </source>
</evidence>
<keyword evidence="2" id="KW-1185">Reference proteome</keyword>
<organism evidence="1 2">
    <name type="scientific">Ameca splendens</name>
    <dbReference type="NCBI Taxonomy" id="208324"/>
    <lineage>
        <taxon>Eukaryota</taxon>
        <taxon>Metazoa</taxon>
        <taxon>Chordata</taxon>
        <taxon>Craniata</taxon>
        <taxon>Vertebrata</taxon>
        <taxon>Euteleostomi</taxon>
        <taxon>Actinopterygii</taxon>
        <taxon>Neopterygii</taxon>
        <taxon>Teleostei</taxon>
        <taxon>Neoteleostei</taxon>
        <taxon>Acanthomorphata</taxon>
        <taxon>Ovalentaria</taxon>
        <taxon>Atherinomorphae</taxon>
        <taxon>Cyprinodontiformes</taxon>
        <taxon>Goodeidae</taxon>
        <taxon>Ameca</taxon>
    </lineage>
</organism>
<reference evidence="1 2" key="1">
    <citation type="submission" date="2021-06" db="EMBL/GenBank/DDBJ databases">
        <authorList>
            <person name="Palmer J.M."/>
        </authorList>
    </citation>
    <scope>NUCLEOTIDE SEQUENCE [LARGE SCALE GENOMIC DNA]</scope>
    <source>
        <strain evidence="1 2">AS_MEX2019</strain>
        <tissue evidence="1">Muscle</tissue>
    </source>
</reference>
<dbReference type="Proteomes" id="UP001469553">
    <property type="component" value="Unassembled WGS sequence"/>
</dbReference>
<accession>A0ABV0YZT1</accession>
<evidence type="ECO:0000313" key="1">
    <source>
        <dbReference type="EMBL" id="MEQ2299321.1"/>
    </source>
</evidence>
<name>A0ABV0YZT1_9TELE</name>
<sequence>MLLLEEQMCPSGNPSATHFQSGPSSYFTLLYVILKSILCDELNRKKINKKQSIYIIKKKVIGNSGPKRKMWKTGRTKNGGMEPCPLLWLSRKIEGWECISKRWL</sequence>
<protein>
    <submittedName>
        <fullName evidence="1">Uncharacterized protein</fullName>
    </submittedName>
</protein>
<comment type="caution">
    <text evidence="1">The sequence shown here is derived from an EMBL/GenBank/DDBJ whole genome shotgun (WGS) entry which is preliminary data.</text>
</comment>
<gene>
    <name evidence="1" type="ORF">AMECASPLE_014019</name>
</gene>
<proteinExistence type="predicted"/>
<dbReference type="EMBL" id="JAHRIP010047962">
    <property type="protein sequence ID" value="MEQ2299321.1"/>
    <property type="molecule type" value="Genomic_DNA"/>
</dbReference>